<dbReference type="GO" id="GO:0039615">
    <property type="term" value="C:T=1 icosahedral viral capsid"/>
    <property type="evidence" value="ECO:0007669"/>
    <property type="project" value="UniProtKB-KW"/>
</dbReference>
<keyword evidence="5" id="KW-0946">Virion</keyword>
<dbReference type="InterPro" id="IPR016184">
    <property type="entry name" value="Capsid/spike_ssDNA_virus"/>
</dbReference>
<sequence>MSNPIFSTVKAPSAKSSNFFMPHEVKSTTSIGRITPFYNPDIAPGDRVRVDADLYTKFLPMLAPILHRINVYVHCFFVPYRLAWEPWKRFITGSDDGFYSSDDEVSELPILRCRNSGKNLYADWVTQDSSLLDYLNVGMSTVGGKSTSGLTLHINILPVLAFWRVWLDYYRDENLDDERTQKLIKMLDAFKPGINDLEQLMINTNLAWSDWGNYFFSCPFRAWDKDYFTGALPFLQKGGSVSMPLNGSAPVFLDGSKTREIQYFEDGTGTAPSSGDTPLFIGQLGGNGISAYDSAGVNPNNPDSIRVALNDNGEVMNQLYLNPNGTLYADLSQGSALTINELRRANALQRWEELNARGGSRYIEQILSHFGVRSSDARLQRAEYLGGSKIPVSISEVFNTNGVDDQISSLDSQQVLGGFAGHAQASASGFLFDRTFEEHGMIFCLMTVVPKAGYFQGADRIFLKRDRMEFIWPVMANLGEQPIYNEELFYAVNGIPADPASSSETFGYTPRYAEYKYEPDRVHGLFRSSLEFWHMARHFSNQPQLNSQFISLRGFDPGVFPVALDVYNGDVILNQILLRVHMRRKLPFYGTPTL</sequence>
<evidence type="ECO:0000256" key="5">
    <source>
        <dbReference type="ARBA" id="ARBA00022844"/>
    </source>
</evidence>
<dbReference type="InterPro" id="IPR037002">
    <property type="entry name" value="Microviridae_protein_F_sf"/>
</dbReference>
<reference evidence="6" key="1">
    <citation type="submission" date="2022-02" db="EMBL/GenBank/DDBJ databases">
        <title>Towards deciphering the DNA virus diversity associated with rodent species in the families Cricetidae and Heteromyidae.</title>
        <authorList>
            <person name="Lund M."/>
            <person name="Larsen B.B."/>
            <person name="Gryseels S."/>
            <person name="Kraberger S."/>
            <person name="Rowsey D.M."/>
            <person name="Steger L."/>
            <person name="Yule K.M."/>
            <person name="Upham N.S."/>
            <person name="Worobey M."/>
            <person name="Van Doorslaer K."/>
            <person name="Varsani A."/>
        </authorList>
    </citation>
    <scope>NUCLEOTIDE SEQUENCE</scope>
    <source>
        <strain evidence="6">NeonRodF5_15</strain>
    </source>
</reference>
<evidence type="ECO:0000256" key="3">
    <source>
        <dbReference type="ARBA" id="ARBA00022431"/>
    </source>
</evidence>
<dbReference type="Gene3D" id="2.60.169.10">
    <property type="entry name" value="Microviridae F protein"/>
    <property type="match status" value="2"/>
</dbReference>
<dbReference type="SUPFAM" id="SSF88645">
    <property type="entry name" value="ssDNA viruses"/>
    <property type="match status" value="1"/>
</dbReference>
<dbReference type="GO" id="GO:0005198">
    <property type="term" value="F:structural molecule activity"/>
    <property type="evidence" value="ECO:0007669"/>
    <property type="project" value="InterPro"/>
</dbReference>
<dbReference type="EMBL" id="OM869678">
    <property type="protein sequence ID" value="UPW41835.1"/>
    <property type="molecule type" value="Genomic_DNA"/>
</dbReference>
<name>A0A976R8C2_9VIRU</name>
<evidence type="ECO:0000256" key="2">
    <source>
        <dbReference type="ARBA" id="ARBA00009963"/>
    </source>
</evidence>
<keyword evidence="3" id="KW-1140">T=1 icosahedral capsid protein</keyword>
<evidence type="ECO:0000256" key="1">
    <source>
        <dbReference type="ARBA" id="ARBA00004328"/>
    </source>
</evidence>
<evidence type="ECO:0000313" key="6">
    <source>
        <dbReference type="EMBL" id="UPW41835.1"/>
    </source>
</evidence>
<dbReference type="InterPro" id="IPR003514">
    <property type="entry name" value="Microviridae_protein_F"/>
</dbReference>
<evidence type="ECO:0000256" key="4">
    <source>
        <dbReference type="ARBA" id="ARBA00022561"/>
    </source>
</evidence>
<protein>
    <submittedName>
        <fullName evidence="6">Major capsid protein</fullName>
    </submittedName>
</protein>
<proteinExistence type="inferred from homology"/>
<accession>A0A976R8C2</accession>
<dbReference type="Pfam" id="PF02305">
    <property type="entry name" value="Phage_F"/>
    <property type="match status" value="1"/>
</dbReference>
<keyword evidence="4" id="KW-0167">Capsid protein</keyword>
<comment type="similarity">
    <text evidence="2">Belongs to the microviridae F protein family.</text>
</comment>
<comment type="subcellular location">
    <subcellularLocation>
        <location evidence="1">Virion</location>
    </subcellularLocation>
</comment>
<organism evidence="6">
    <name type="scientific">Peromfec virus RodF5_15</name>
    <dbReference type="NCBI Taxonomy" id="2929337"/>
    <lineage>
        <taxon>Viruses</taxon>
        <taxon>Monodnaviria</taxon>
        <taxon>Sangervirae</taxon>
        <taxon>Phixviricota</taxon>
        <taxon>Malgrandaviricetes</taxon>
        <taxon>Petitvirales</taxon>
        <taxon>Microviridae</taxon>
    </lineage>
</organism>